<keyword evidence="3" id="KW-0472">Membrane</keyword>
<accession>A0A6S6VGA8</accession>
<dbReference type="CDD" id="cd07061">
    <property type="entry name" value="HP_HAP_like"/>
    <property type="match status" value="1"/>
</dbReference>
<dbReference type="GO" id="GO:0016791">
    <property type="term" value="F:phosphatase activity"/>
    <property type="evidence" value="ECO:0007669"/>
    <property type="project" value="TreeGrafter"/>
</dbReference>
<feature type="region of interest" description="Disordered" evidence="2">
    <location>
        <begin position="544"/>
        <end position="585"/>
    </location>
</feature>
<evidence type="ECO:0000256" key="1">
    <source>
        <dbReference type="ARBA" id="ARBA00005375"/>
    </source>
</evidence>
<dbReference type="InterPro" id="IPR029033">
    <property type="entry name" value="His_PPase_superfam"/>
</dbReference>
<evidence type="ECO:0000256" key="2">
    <source>
        <dbReference type="SAM" id="MobiDB-lite"/>
    </source>
</evidence>
<feature type="chain" id="PRO_5043613379" evidence="4">
    <location>
        <begin position="21"/>
        <end position="585"/>
    </location>
</feature>
<keyword evidence="3" id="KW-1133">Transmembrane helix</keyword>
<feature type="compositionally biased region" description="Basic and acidic residues" evidence="2">
    <location>
        <begin position="544"/>
        <end position="563"/>
    </location>
</feature>
<organism evidence="5 6">
    <name type="scientific">Pyrenophora teres f. teres</name>
    <dbReference type="NCBI Taxonomy" id="97479"/>
    <lineage>
        <taxon>Eukaryota</taxon>
        <taxon>Fungi</taxon>
        <taxon>Dikarya</taxon>
        <taxon>Ascomycota</taxon>
        <taxon>Pezizomycotina</taxon>
        <taxon>Dothideomycetes</taxon>
        <taxon>Pleosporomycetidae</taxon>
        <taxon>Pleosporales</taxon>
        <taxon>Pleosporineae</taxon>
        <taxon>Pleosporaceae</taxon>
        <taxon>Pyrenophora</taxon>
    </lineage>
</organism>
<feature type="signal peptide" evidence="4">
    <location>
        <begin position="1"/>
        <end position="20"/>
    </location>
</feature>
<name>A0A6S6VGA8_9PLEO</name>
<protein>
    <submittedName>
        <fullName evidence="5">Histidine acid protein</fullName>
    </submittedName>
</protein>
<dbReference type="SUPFAM" id="SSF53254">
    <property type="entry name" value="Phosphoglycerate mutase-like"/>
    <property type="match status" value="1"/>
</dbReference>
<evidence type="ECO:0000313" key="6">
    <source>
        <dbReference type="Proteomes" id="UP000472372"/>
    </source>
</evidence>
<evidence type="ECO:0000313" key="5">
    <source>
        <dbReference type="EMBL" id="CAE7010646.1"/>
    </source>
</evidence>
<dbReference type="AlphaFoldDB" id="A0A6S6VGA8"/>
<dbReference type="EMBL" id="HG992978">
    <property type="protein sequence ID" value="CAE7010646.1"/>
    <property type="molecule type" value="Genomic_DNA"/>
</dbReference>
<dbReference type="PANTHER" id="PTHR11567">
    <property type="entry name" value="ACID PHOSPHATASE-RELATED"/>
    <property type="match status" value="1"/>
</dbReference>
<reference evidence="5" key="1">
    <citation type="submission" date="2021-02" db="EMBL/GenBank/DDBJ databases">
        <authorList>
            <person name="Syme A R."/>
            <person name="Syme A R."/>
            <person name="Moolhuijzen P."/>
        </authorList>
    </citation>
    <scope>NUCLEOTIDE SEQUENCE</scope>
    <source>
        <strain evidence="5">W1-1</strain>
    </source>
</reference>
<evidence type="ECO:0000256" key="4">
    <source>
        <dbReference type="SAM" id="SignalP"/>
    </source>
</evidence>
<feature type="transmembrane region" description="Helical" evidence="3">
    <location>
        <begin position="462"/>
        <end position="486"/>
    </location>
</feature>
<dbReference type="Gene3D" id="3.40.50.1240">
    <property type="entry name" value="Phosphoglycerate mutase-like"/>
    <property type="match status" value="1"/>
</dbReference>
<sequence length="585" mass="63220">MFTRMSIAAVASAWLVGAQSSVDSDSYHPHAAFAFVRTGERTPILRNNNQRLTALGANQMYTLGQNFRTRYIAGDKPNALGAQHITGLSTDILNNEHVWVQTRDVPYLVSSAQAFMQGLYPPHGIANGTGDVTGILADGTSVDYPLNGYQYANIRAASPEDPDSIYISGDENCPMAQQAALTYFTTDEFEQTSTANKELYKSLKLDWFEGNMKPFNLEYINALEIADYISYQYAHNSSIHDTLANDTEYTGAYDKIRYLADEEAWHLYGNTSSSSTDAGNQAMGGKTLAASILNTFSLRIANPNNVLDDAPPSYPLTFYFGEQDAMMSLMSLMNLDSKSPYFKSIPPYASAMVFELFSRGSSAAFPNDTSDLWVRFSFHNGTDDDTQQLIQYPMFNNGPSTANMPWSEFENMMGSVAMKSISDWCTSCSSPSIFCSGVQGTDITVIVPLAQKKGEKGSVSPVVGGVIGAIVALVVAGLLFALAMLFGGIRLHRVQRTDDTNKRASLGGFKGSAKLASDPDLGLAGNGAPPAKGVVGAKKGHERVGSWELSQKEFGKDVGDDSPRSSFGGIDAVAAGRPAQAHERV</sequence>
<dbReference type="InterPro" id="IPR050645">
    <property type="entry name" value="Histidine_acid_phosphatase"/>
</dbReference>
<dbReference type="Proteomes" id="UP000472372">
    <property type="component" value="Chromosome 2"/>
</dbReference>
<keyword evidence="4" id="KW-0732">Signal</keyword>
<dbReference type="PANTHER" id="PTHR11567:SF127">
    <property type="entry name" value="HISTIDINE ACID PHOSPHATASE"/>
    <property type="match status" value="1"/>
</dbReference>
<evidence type="ECO:0000256" key="3">
    <source>
        <dbReference type="SAM" id="Phobius"/>
    </source>
</evidence>
<proteinExistence type="inferred from homology"/>
<keyword evidence="3" id="KW-0812">Transmembrane</keyword>
<dbReference type="Pfam" id="PF00328">
    <property type="entry name" value="His_Phos_2"/>
    <property type="match status" value="1"/>
</dbReference>
<gene>
    <name evidence="5" type="ORF">PTTW11_02047</name>
</gene>
<comment type="similarity">
    <text evidence="1">Belongs to the histidine acid phosphatase family.</text>
</comment>
<dbReference type="InterPro" id="IPR000560">
    <property type="entry name" value="His_Pase_clade-2"/>
</dbReference>